<feature type="signal peptide" evidence="2">
    <location>
        <begin position="1"/>
        <end position="18"/>
    </location>
</feature>
<dbReference type="RefSeq" id="XP_002121259.1">
    <property type="nucleotide sequence ID" value="XM_002121223.4"/>
</dbReference>
<protein>
    <submittedName>
        <fullName evidence="3">Uncharacterized LOC100183195</fullName>
    </submittedName>
</protein>
<keyword evidence="2" id="KW-0732">Signal</keyword>
<evidence type="ECO:0000256" key="2">
    <source>
        <dbReference type="SAM" id="SignalP"/>
    </source>
</evidence>
<evidence type="ECO:0000256" key="1">
    <source>
        <dbReference type="SAM" id="Phobius"/>
    </source>
</evidence>
<dbReference type="Ensembl" id="ENSCINT00000034858.1">
    <property type="protein sequence ID" value="ENSCINP00000030317.1"/>
    <property type="gene ID" value="ENSCING00000017939.1"/>
</dbReference>
<dbReference type="KEGG" id="cin:100183195"/>
<keyword evidence="4" id="KW-1185">Reference proteome</keyword>
<keyword evidence="1" id="KW-1133">Transmembrane helix</keyword>
<evidence type="ECO:0000313" key="3">
    <source>
        <dbReference type="Ensembl" id="ENSCINP00000030317.1"/>
    </source>
</evidence>
<accession>H2XKY5</accession>
<reference evidence="4" key="1">
    <citation type="journal article" date="2002" name="Science">
        <title>The draft genome of Ciona intestinalis: insights into chordate and vertebrate origins.</title>
        <authorList>
            <person name="Dehal P."/>
            <person name="Satou Y."/>
            <person name="Campbell R.K."/>
            <person name="Chapman J."/>
            <person name="Degnan B."/>
            <person name="De Tomaso A."/>
            <person name="Davidson B."/>
            <person name="Di Gregorio A."/>
            <person name="Gelpke M."/>
            <person name="Goodstein D.M."/>
            <person name="Harafuji N."/>
            <person name="Hastings K.E."/>
            <person name="Ho I."/>
            <person name="Hotta K."/>
            <person name="Huang W."/>
            <person name="Kawashima T."/>
            <person name="Lemaire P."/>
            <person name="Martinez D."/>
            <person name="Meinertzhagen I.A."/>
            <person name="Necula S."/>
            <person name="Nonaka M."/>
            <person name="Putnam N."/>
            <person name="Rash S."/>
            <person name="Saiga H."/>
            <person name="Satake M."/>
            <person name="Terry A."/>
            <person name="Yamada L."/>
            <person name="Wang H.G."/>
            <person name="Awazu S."/>
            <person name="Azumi K."/>
            <person name="Boore J."/>
            <person name="Branno M."/>
            <person name="Chin-Bow S."/>
            <person name="DeSantis R."/>
            <person name="Doyle S."/>
            <person name="Francino P."/>
            <person name="Keys D.N."/>
            <person name="Haga S."/>
            <person name="Hayashi H."/>
            <person name="Hino K."/>
            <person name="Imai K.S."/>
            <person name="Inaba K."/>
            <person name="Kano S."/>
            <person name="Kobayashi K."/>
            <person name="Kobayashi M."/>
            <person name="Lee B.I."/>
            <person name="Makabe K.W."/>
            <person name="Manohar C."/>
            <person name="Matassi G."/>
            <person name="Medina M."/>
            <person name="Mochizuki Y."/>
            <person name="Mount S."/>
            <person name="Morishita T."/>
            <person name="Miura S."/>
            <person name="Nakayama A."/>
            <person name="Nishizaka S."/>
            <person name="Nomoto H."/>
            <person name="Ohta F."/>
            <person name="Oishi K."/>
            <person name="Rigoutsos I."/>
            <person name="Sano M."/>
            <person name="Sasaki A."/>
            <person name="Sasakura Y."/>
            <person name="Shoguchi E."/>
            <person name="Shin-i T."/>
            <person name="Spagnuolo A."/>
            <person name="Stainier D."/>
            <person name="Suzuki M.M."/>
            <person name="Tassy O."/>
            <person name="Takatori N."/>
            <person name="Tokuoka M."/>
            <person name="Yagi K."/>
            <person name="Yoshizaki F."/>
            <person name="Wada S."/>
            <person name="Zhang C."/>
            <person name="Hyatt P.D."/>
            <person name="Larimer F."/>
            <person name="Detter C."/>
            <person name="Doggett N."/>
            <person name="Glavina T."/>
            <person name="Hawkins T."/>
            <person name="Richardson P."/>
            <person name="Lucas S."/>
            <person name="Kohara Y."/>
            <person name="Levine M."/>
            <person name="Satoh N."/>
            <person name="Rokhsar D.S."/>
        </authorList>
    </citation>
    <scope>NUCLEOTIDE SEQUENCE [LARGE SCALE GENOMIC DNA]</scope>
</reference>
<keyword evidence="1" id="KW-0472">Membrane</keyword>
<feature type="chain" id="PRO_5014093625" evidence="2">
    <location>
        <begin position="19"/>
        <end position="159"/>
    </location>
</feature>
<dbReference type="HOGENOM" id="CLU_1660080_0_0_1"/>
<dbReference type="InParanoid" id="H2XKY5"/>
<reference evidence="3" key="3">
    <citation type="submission" date="2025-08" db="UniProtKB">
        <authorList>
            <consortium name="Ensembl"/>
        </authorList>
    </citation>
    <scope>IDENTIFICATION</scope>
</reference>
<dbReference type="EMBL" id="EAAA01001030">
    <property type="status" value="NOT_ANNOTATED_CDS"/>
    <property type="molecule type" value="Genomic_DNA"/>
</dbReference>
<reference evidence="3" key="4">
    <citation type="submission" date="2025-09" db="UniProtKB">
        <authorList>
            <consortium name="Ensembl"/>
        </authorList>
    </citation>
    <scope>IDENTIFICATION</scope>
</reference>
<proteinExistence type="predicted"/>
<dbReference type="AlphaFoldDB" id="H2XKY5"/>
<sequence length="159" mass="18000">MYIIKLLLLCVFTVTTETTFYDKYEKRVYDLMVADERVYDDTHERFNENEVTGDRVWKRDIEPYSGGGGGSDLTQDQLTIAEILAIVICSVVGVGIFAFVGSCVWYKVHRTSSAQSFIQITTDADDSTLHMVDYDDIQIEHGKLNMKVSEGDIPSDHDV</sequence>
<keyword evidence="1" id="KW-0812">Transmembrane</keyword>
<gene>
    <name evidence="3" type="primary">LOC100183195</name>
</gene>
<evidence type="ECO:0000313" key="4">
    <source>
        <dbReference type="Proteomes" id="UP000008144"/>
    </source>
</evidence>
<feature type="transmembrane region" description="Helical" evidence="1">
    <location>
        <begin position="83"/>
        <end position="106"/>
    </location>
</feature>
<accession>A0A1W2W1P0</accession>
<reference evidence="3" key="2">
    <citation type="journal article" date="2008" name="Genome Biol.">
        <title>Improved genome assembly and evidence-based global gene model set for the chordate Ciona intestinalis: new insight into intron and operon populations.</title>
        <authorList>
            <person name="Satou Y."/>
            <person name="Mineta K."/>
            <person name="Ogasawara M."/>
            <person name="Sasakura Y."/>
            <person name="Shoguchi E."/>
            <person name="Ueno K."/>
            <person name="Yamada L."/>
            <person name="Matsumoto J."/>
            <person name="Wasserscheid J."/>
            <person name="Dewar K."/>
            <person name="Wiley G.B."/>
            <person name="Macmil S.L."/>
            <person name="Roe B.A."/>
            <person name="Zeller R.W."/>
            <person name="Hastings K.E."/>
            <person name="Lemaire P."/>
            <person name="Lindquist E."/>
            <person name="Endo T."/>
            <person name="Hotta K."/>
            <person name="Inaba K."/>
        </authorList>
    </citation>
    <scope>NUCLEOTIDE SEQUENCE [LARGE SCALE GENOMIC DNA]</scope>
    <source>
        <strain evidence="3">wild type</strain>
    </source>
</reference>
<name>H2XKY5_CIOIN</name>
<dbReference type="GeneID" id="100183195"/>
<organism evidence="3 4">
    <name type="scientific">Ciona intestinalis</name>
    <name type="common">Transparent sea squirt</name>
    <name type="synonym">Ascidia intestinalis</name>
    <dbReference type="NCBI Taxonomy" id="7719"/>
    <lineage>
        <taxon>Eukaryota</taxon>
        <taxon>Metazoa</taxon>
        <taxon>Chordata</taxon>
        <taxon>Tunicata</taxon>
        <taxon>Ascidiacea</taxon>
        <taxon>Phlebobranchia</taxon>
        <taxon>Cionidae</taxon>
        <taxon>Ciona</taxon>
    </lineage>
</organism>
<dbReference type="Proteomes" id="UP000008144">
    <property type="component" value="Chromosome 12"/>
</dbReference>